<keyword evidence="15" id="KW-1185">Reference proteome</keyword>
<dbReference type="GO" id="GO:0005886">
    <property type="term" value="C:plasma membrane"/>
    <property type="evidence" value="ECO:0007669"/>
    <property type="project" value="UniProtKB-SubCell"/>
</dbReference>
<feature type="transmembrane region" description="Helical" evidence="11">
    <location>
        <begin position="80"/>
        <end position="99"/>
    </location>
</feature>
<comment type="caution">
    <text evidence="14">The sequence shown here is derived from an EMBL/GenBank/DDBJ whole genome shotgun (WGS) entry which is preliminary data.</text>
</comment>
<feature type="transmembrane region" description="Helical" evidence="11">
    <location>
        <begin position="105"/>
        <end position="122"/>
    </location>
</feature>
<dbReference type="AlphaFoldDB" id="A0A840R8N8"/>
<dbReference type="InterPro" id="IPR000390">
    <property type="entry name" value="Small_drug/metabolite_transptr"/>
</dbReference>
<comment type="subcellular location">
    <subcellularLocation>
        <location evidence="1">Cell membrane</location>
        <topology evidence="1">Multi-pass membrane protein</topology>
    </subcellularLocation>
</comment>
<keyword evidence="10 11" id="KW-0472">Membrane</keyword>
<evidence type="ECO:0000256" key="9">
    <source>
        <dbReference type="ARBA" id="ARBA00023098"/>
    </source>
</evidence>
<evidence type="ECO:0000256" key="5">
    <source>
        <dbReference type="ARBA" id="ARBA00022556"/>
    </source>
</evidence>
<dbReference type="PANTHER" id="PTHR30561:SF9">
    <property type="entry name" value="4-AMINO-4-DEOXY-L-ARABINOSE-PHOSPHOUNDECAPRENOL FLIPPASE SUBUNIT ARNF-RELATED"/>
    <property type="match status" value="1"/>
</dbReference>
<evidence type="ECO:0000256" key="11">
    <source>
        <dbReference type="SAM" id="Phobius"/>
    </source>
</evidence>
<keyword evidence="5" id="KW-0441">Lipid A biosynthesis</keyword>
<keyword evidence="3" id="KW-0444">Lipid biosynthesis</keyword>
<reference evidence="14 15" key="1">
    <citation type="submission" date="2020-08" db="EMBL/GenBank/DDBJ databases">
        <title>Genomic Encyclopedia of Type Strains, Phase IV (KMG-IV): sequencing the most valuable type-strain genomes for metagenomic binning, comparative biology and taxonomic classification.</title>
        <authorList>
            <person name="Goeker M."/>
        </authorList>
    </citation>
    <scope>NUCLEOTIDE SEQUENCE [LARGE SCALE GENOMIC DNA]</scope>
    <source>
        <strain evidence="14 15">DSM 18233</strain>
    </source>
</reference>
<keyword evidence="12" id="KW-0732">Signal</keyword>
<evidence type="ECO:0000256" key="8">
    <source>
        <dbReference type="ARBA" id="ARBA00022989"/>
    </source>
</evidence>
<feature type="transmembrane region" description="Helical" evidence="11">
    <location>
        <begin position="43"/>
        <end position="73"/>
    </location>
</feature>
<dbReference type="Gene3D" id="1.10.3730.20">
    <property type="match status" value="1"/>
</dbReference>
<sequence>MSRLIFTLILISVSCSACAQMLLKRGMVDEGIQRALHSMNLPALATGVALNPWVLGGLMLYFGGAVVWLGVLARVDVSTAYPFVALGLIVTVVLGGLVFNEQISAWKIVGSCIVALGVYIVGTK</sequence>
<dbReference type="GO" id="GO:0022857">
    <property type="term" value="F:transmembrane transporter activity"/>
    <property type="evidence" value="ECO:0007669"/>
    <property type="project" value="InterPro"/>
</dbReference>
<dbReference type="InterPro" id="IPR000620">
    <property type="entry name" value="EamA_dom"/>
</dbReference>
<evidence type="ECO:0000256" key="1">
    <source>
        <dbReference type="ARBA" id="ARBA00004651"/>
    </source>
</evidence>
<keyword evidence="6 11" id="KW-0812">Transmembrane</keyword>
<evidence type="ECO:0000256" key="10">
    <source>
        <dbReference type="ARBA" id="ARBA00023136"/>
    </source>
</evidence>
<gene>
    <name evidence="14" type="ORF">HNQ50_000429</name>
</gene>
<dbReference type="PANTHER" id="PTHR30561">
    <property type="entry name" value="SMR FAMILY PROTON-DEPENDENT DRUG EFFLUX TRANSPORTER SUGE"/>
    <property type="match status" value="1"/>
</dbReference>
<feature type="domain" description="EamA" evidence="13">
    <location>
        <begin position="57"/>
        <end position="122"/>
    </location>
</feature>
<keyword evidence="4" id="KW-0997">Cell inner membrane</keyword>
<evidence type="ECO:0000313" key="15">
    <source>
        <dbReference type="Proteomes" id="UP000543030"/>
    </source>
</evidence>
<keyword evidence="8 11" id="KW-1133">Transmembrane helix</keyword>
<name>A0A840R8N8_9NEIS</name>
<feature type="chain" id="PRO_5033016791" evidence="12">
    <location>
        <begin position="20"/>
        <end position="124"/>
    </location>
</feature>
<evidence type="ECO:0000256" key="12">
    <source>
        <dbReference type="SAM" id="SignalP"/>
    </source>
</evidence>
<protein>
    <submittedName>
        <fullName evidence="14">Drug/metabolite transporter (DMT)-like permease</fullName>
    </submittedName>
</protein>
<accession>A0A840R8N8</accession>
<proteinExistence type="predicted"/>
<keyword evidence="9" id="KW-0443">Lipid metabolism</keyword>
<evidence type="ECO:0000256" key="4">
    <source>
        <dbReference type="ARBA" id="ARBA00022519"/>
    </source>
</evidence>
<evidence type="ECO:0000313" key="14">
    <source>
        <dbReference type="EMBL" id="MBB5189719.1"/>
    </source>
</evidence>
<dbReference type="SUPFAM" id="SSF103481">
    <property type="entry name" value="Multidrug resistance efflux transporter EmrE"/>
    <property type="match status" value="1"/>
</dbReference>
<dbReference type="GO" id="GO:0009103">
    <property type="term" value="P:lipopolysaccharide biosynthetic process"/>
    <property type="evidence" value="ECO:0007669"/>
    <property type="project" value="UniProtKB-KW"/>
</dbReference>
<keyword evidence="2" id="KW-1003">Cell membrane</keyword>
<dbReference type="GO" id="GO:0009245">
    <property type="term" value="P:lipid A biosynthetic process"/>
    <property type="evidence" value="ECO:0007669"/>
    <property type="project" value="UniProtKB-KW"/>
</dbReference>
<feature type="signal peptide" evidence="12">
    <location>
        <begin position="1"/>
        <end position="19"/>
    </location>
</feature>
<dbReference type="InterPro" id="IPR037185">
    <property type="entry name" value="EmrE-like"/>
</dbReference>
<dbReference type="EMBL" id="JACHHN010000001">
    <property type="protein sequence ID" value="MBB5189719.1"/>
    <property type="molecule type" value="Genomic_DNA"/>
</dbReference>
<organism evidence="14 15">
    <name type="scientific">Silvimonas terrae</name>
    <dbReference type="NCBI Taxonomy" id="300266"/>
    <lineage>
        <taxon>Bacteria</taxon>
        <taxon>Pseudomonadati</taxon>
        <taxon>Pseudomonadota</taxon>
        <taxon>Betaproteobacteria</taxon>
        <taxon>Neisseriales</taxon>
        <taxon>Chitinibacteraceae</taxon>
        <taxon>Silvimonas</taxon>
    </lineage>
</organism>
<dbReference type="RefSeq" id="WP_184097052.1">
    <property type="nucleotide sequence ID" value="NZ_JACHHN010000001.1"/>
</dbReference>
<evidence type="ECO:0000256" key="7">
    <source>
        <dbReference type="ARBA" id="ARBA00022985"/>
    </source>
</evidence>
<dbReference type="PROSITE" id="PS51257">
    <property type="entry name" value="PROKAR_LIPOPROTEIN"/>
    <property type="match status" value="1"/>
</dbReference>
<dbReference type="Proteomes" id="UP000543030">
    <property type="component" value="Unassembled WGS sequence"/>
</dbReference>
<dbReference type="Pfam" id="PF00892">
    <property type="entry name" value="EamA"/>
    <property type="match status" value="1"/>
</dbReference>
<keyword evidence="7" id="KW-0448">Lipopolysaccharide biosynthesis</keyword>
<evidence type="ECO:0000256" key="6">
    <source>
        <dbReference type="ARBA" id="ARBA00022692"/>
    </source>
</evidence>
<evidence type="ECO:0000256" key="3">
    <source>
        <dbReference type="ARBA" id="ARBA00022516"/>
    </source>
</evidence>
<evidence type="ECO:0000256" key="2">
    <source>
        <dbReference type="ARBA" id="ARBA00022475"/>
    </source>
</evidence>
<evidence type="ECO:0000259" key="13">
    <source>
        <dbReference type="Pfam" id="PF00892"/>
    </source>
</evidence>